<comment type="caution">
    <text evidence="2">The sequence shown here is derived from an EMBL/GenBank/DDBJ whole genome shotgun (WGS) entry which is preliminary data.</text>
</comment>
<organism evidence="2 3">
    <name type="scientific">Lichenibacterium ramalinae</name>
    <dbReference type="NCBI Taxonomy" id="2316527"/>
    <lineage>
        <taxon>Bacteria</taxon>
        <taxon>Pseudomonadati</taxon>
        <taxon>Pseudomonadota</taxon>
        <taxon>Alphaproteobacteria</taxon>
        <taxon>Hyphomicrobiales</taxon>
        <taxon>Lichenihabitantaceae</taxon>
        <taxon>Lichenibacterium</taxon>
    </lineage>
</organism>
<gene>
    <name evidence="2" type="ORF">D3272_12020</name>
</gene>
<evidence type="ECO:0000256" key="1">
    <source>
        <dbReference type="ARBA" id="ARBA00022729"/>
    </source>
</evidence>
<proteinExistence type="predicted"/>
<dbReference type="OrthoDB" id="9769319at2"/>
<sequence>MTESTMPPCFSRRRALKLGAGTIAALPLFNINHAWSADVTYDGGIFDAGGATLNVAEWGGFWQELVRKLMVNDFEKQFNCKVAWDSAFPWFPKFVANPRDKPPFAIVNWNYAEMFRIAKAGDYFMPLGEVMANVPNSQNVWPFATANKVGITWAYARYCYAYGTDMAAPPPTRFADFWDARYAGKRGTYITSNTLQMDFFLAACKVFGKDQYDLDAGYDAMKRASPLKISDFTGNMQALLERGEVAIAMQDDGEAYLQAKKGIKVAAMVWDEVKPILTQTKTVSRYADPVQKKLALAYLNRTLDPSFLNAFAEAFHYAPVTKDAVIPATHYHSYRTT</sequence>
<dbReference type="AlphaFoldDB" id="A0A4Q2RC89"/>
<dbReference type="Proteomes" id="UP000289411">
    <property type="component" value="Unassembled WGS sequence"/>
</dbReference>
<dbReference type="EMBL" id="QYBC01000009">
    <property type="protein sequence ID" value="RYB04667.1"/>
    <property type="molecule type" value="Genomic_DNA"/>
</dbReference>
<name>A0A4Q2RC89_9HYPH</name>
<dbReference type="Gene3D" id="3.40.190.10">
    <property type="entry name" value="Periplasmic binding protein-like II"/>
    <property type="match status" value="2"/>
</dbReference>
<evidence type="ECO:0000313" key="3">
    <source>
        <dbReference type="Proteomes" id="UP000289411"/>
    </source>
</evidence>
<accession>A0A4Q2RC89</accession>
<dbReference type="PANTHER" id="PTHR30006:SF2">
    <property type="entry name" value="ABC TRANSPORTER SUBSTRATE-BINDING PROTEIN"/>
    <property type="match status" value="1"/>
</dbReference>
<dbReference type="SUPFAM" id="SSF53850">
    <property type="entry name" value="Periplasmic binding protein-like II"/>
    <property type="match status" value="1"/>
</dbReference>
<dbReference type="PANTHER" id="PTHR30006">
    <property type="entry name" value="THIAMINE-BINDING PERIPLASMIC PROTEIN-RELATED"/>
    <property type="match status" value="1"/>
</dbReference>
<dbReference type="RefSeq" id="WP_129219426.1">
    <property type="nucleotide sequence ID" value="NZ_QYBC01000009.1"/>
</dbReference>
<dbReference type="GO" id="GO:0030976">
    <property type="term" value="F:thiamine pyrophosphate binding"/>
    <property type="evidence" value="ECO:0007669"/>
    <property type="project" value="TreeGrafter"/>
</dbReference>
<protein>
    <submittedName>
        <fullName evidence="2">ABC transporter substrate-binding protein</fullName>
    </submittedName>
</protein>
<dbReference type="GO" id="GO:0030288">
    <property type="term" value="C:outer membrane-bounded periplasmic space"/>
    <property type="evidence" value="ECO:0007669"/>
    <property type="project" value="TreeGrafter"/>
</dbReference>
<evidence type="ECO:0000313" key="2">
    <source>
        <dbReference type="EMBL" id="RYB04667.1"/>
    </source>
</evidence>
<dbReference type="GO" id="GO:0030975">
    <property type="term" value="F:thiamine binding"/>
    <property type="evidence" value="ECO:0007669"/>
    <property type="project" value="TreeGrafter"/>
</dbReference>
<keyword evidence="3" id="KW-1185">Reference proteome</keyword>
<dbReference type="GO" id="GO:0015888">
    <property type="term" value="P:thiamine transport"/>
    <property type="evidence" value="ECO:0007669"/>
    <property type="project" value="TreeGrafter"/>
</dbReference>
<reference evidence="2 3" key="2">
    <citation type="submission" date="2019-02" db="EMBL/GenBank/DDBJ databases">
        <title>'Lichenibacterium ramalinii' gen. nov. sp. nov., 'Lichenibacterium minor' gen. nov. sp. nov.</title>
        <authorList>
            <person name="Pankratov T."/>
        </authorList>
    </citation>
    <scope>NUCLEOTIDE SEQUENCE [LARGE SCALE GENOMIC DNA]</scope>
    <source>
        <strain evidence="2 3">RmlP001</strain>
    </source>
</reference>
<keyword evidence="1" id="KW-0732">Signal</keyword>
<reference evidence="2 3" key="1">
    <citation type="submission" date="2018-09" db="EMBL/GenBank/DDBJ databases">
        <authorList>
            <person name="Grouzdev D.S."/>
            <person name="Krutkina M.S."/>
        </authorList>
    </citation>
    <scope>NUCLEOTIDE SEQUENCE [LARGE SCALE GENOMIC DNA]</scope>
    <source>
        <strain evidence="2 3">RmlP001</strain>
    </source>
</reference>